<dbReference type="GO" id="GO:0008270">
    <property type="term" value="F:zinc ion binding"/>
    <property type="evidence" value="ECO:0007669"/>
    <property type="project" value="UniProtKB-KW"/>
</dbReference>
<keyword evidence="7 16" id="KW-0863">Zinc-finger</keyword>
<sequence length="280" mass="31932">MPELPEIETIVNGAKKRLIGKKIKSVEIRVPKIISPEIREFKKGSIGVEIKDVRRFAKIIVIDLSNKNSILIHLKLTGQLIFQVNSEQGTVSSKQSLPHNYTHVIFTFSDNSHLYFNDIRKFGYLKLVKTAEVGERPEIKNLGPEPLGDFSYEDFRLKLERRKRSKIKQILMDQKFVSGIGNIYANEILFHASVRPSDLVGNLTENQRKQIFKSIKFILKKAITMGGSSENTYVNLEGKKGDFMKYAKVYRQKTCKVCASPIERIAIGGRGTFYCQSCQK</sequence>
<protein>
    <submittedName>
        <fullName evidence="19">Formamidopyrimidine-DNA glycosylase</fullName>
    </submittedName>
</protein>
<keyword evidence="14" id="KW-0326">Glycosidase</keyword>
<keyword evidence="13" id="KW-0511">Multifunctional enzyme</keyword>
<name>A0A554LF43_9BACT</name>
<evidence type="ECO:0000256" key="9">
    <source>
        <dbReference type="ARBA" id="ARBA00022833"/>
    </source>
</evidence>
<evidence type="ECO:0000256" key="11">
    <source>
        <dbReference type="ARBA" id="ARBA00023204"/>
    </source>
</evidence>
<evidence type="ECO:0000259" key="18">
    <source>
        <dbReference type="PROSITE" id="PS51068"/>
    </source>
</evidence>
<evidence type="ECO:0000256" key="4">
    <source>
        <dbReference type="ARBA" id="ARBA00011245"/>
    </source>
</evidence>
<dbReference type="PROSITE" id="PS51066">
    <property type="entry name" value="ZF_FPG_2"/>
    <property type="match status" value="1"/>
</dbReference>
<evidence type="ECO:0000256" key="6">
    <source>
        <dbReference type="ARBA" id="ARBA00022763"/>
    </source>
</evidence>
<evidence type="ECO:0000256" key="12">
    <source>
        <dbReference type="ARBA" id="ARBA00023239"/>
    </source>
</evidence>
<dbReference type="SMART" id="SM00898">
    <property type="entry name" value="Fapy_DNA_glyco"/>
    <property type="match status" value="1"/>
</dbReference>
<dbReference type="NCBIfam" id="TIGR00577">
    <property type="entry name" value="fpg"/>
    <property type="match status" value="1"/>
</dbReference>
<dbReference type="NCBIfam" id="NF002211">
    <property type="entry name" value="PRK01103.1"/>
    <property type="match status" value="1"/>
</dbReference>
<gene>
    <name evidence="19" type="ORF">CEN92_299</name>
</gene>
<evidence type="ECO:0000256" key="10">
    <source>
        <dbReference type="ARBA" id="ARBA00023125"/>
    </source>
</evidence>
<evidence type="ECO:0000256" key="14">
    <source>
        <dbReference type="ARBA" id="ARBA00023295"/>
    </source>
</evidence>
<dbReference type="EMBL" id="VMGH01000044">
    <property type="protein sequence ID" value="TSC91269.1"/>
    <property type="molecule type" value="Genomic_DNA"/>
</dbReference>
<keyword evidence="12" id="KW-0456">Lyase</keyword>
<evidence type="ECO:0000313" key="19">
    <source>
        <dbReference type="EMBL" id="TSC91269.1"/>
    </source>
</evidence>
<comment type="caution">
    <text evidence="19">The sequence shown here is derived from an EMBL/GenBank/DDBJ whole genome shotgun (WGS) entry which is preliminary data.</text>
</comment>
<keyword evidence="8" id="KW-0378">Hydrolase</keyword>
<dbReference type="SUPFAM" id="SSF81624">
    <property type="entry name" value="N-terminal domain of MutM-like DNA repair proteins"/>
    <property type="match status" value="1"/>
</dbReference>
<dbReference type="Pfam" id="PF06831">
    <property type="entry name" value="H2TH"/>
    <property type="match status" value="1"/>
</dbReference>
<feature type="domain" description="Formamidopyrimidine-DNA glycosylase catalytic" evidence="18">
    <location>
        <begin position="2"/>
        <end position="123"/>
    </location>
</feature>
<evidence type="ECO:0000256" key="5">
    <source>
        <dbReference type="ARBA" id="ARBA00022723"/>
    </source>
</evidence>
<evidence type="ECO:0000256" key="16">
    <source>
        <dbReference type="PROSITE-ProRule" id="PRU00391"/>
    </source>
</evidence>
<proteinExistence type="inferred from homology"/>
<evidence type="ECO:0000256" key="13">
    <source>
        <dbReference type="ARBA" id="ARBA00023268"/>
    </source>
</evidence>
<keyword evidence="5" id="KW-0479">Metal-binding</keyword>
<dbReference type="PANTHER" id="PTHR22993">
    <property type="entry name" value="FORMAMIDOPYRIMIDINE-DNA GLYCOSYLASE"/>
    <property type="match status" value="1"/>
</dbReference>
<dbReference type="InterPro" id="IPR010979">
    <property type="entry name" value="Ribosomal_uS13-like_H2TH"/>
</dbReference>
<comment type="catalytic activity">
    <reaction evidence="1">
        <text>Hydrolysis of DNA containing ring-opened 7-methylguanine residues, releasing 2,6-diamino-4-hydroxy-5-(N-methyl)formamidopyrimidine.</text>
        <dbReference type="EC" id="3.2.2.23"/>
    </reaction>
</comment>
<evidence type="ECO:0000256" key="7">
    <source>
        <dbReference type="ARBA" id="ARBA00022771"/>
    </source>
</evidence>
<keyword evidence="6" id="KW-0227">DNA damage</keyword>
<comment type="similarity">
    <text evidence="3">Belongs to the FPG family.</text>
</comment>
<feature type="domain" description="FPG-type" evidence="17">
    <location>
        <begin position="248"/>
        <end position="280"/>
    </location>
</feature>
<dbReference type="Pfam" id="PF06827">
    <property type="entry name" value="zf-FPG_IleRS"/>
    <property type="match status" value="1"/>
</dbReference>
<evidence type="ECO:0000256" key="15">
    <source>
        <dbReference type="ARBA" id="ARBA00044632"/>
    </source>
</evidence>
<dbReference type="PROSITE" id="PS51068">
    <property type="entry name" value="FPG_CAT"/>
    <property type="match status" value="1"/>
</dbReference>
<dbReference type="GO" id="GO:0006284">
    <property type="term" value="P:base-excision repair"/>
    <property type="evidence" value="ECO:0007669"/>
    <property type="project" value="InterPro"/>
</dbReference>
<dbReference type="Proteomes" id="UP000318296">
    <property type="component" value="Unassembled WGS sequence"/>
</dbReference>
<evidence type="ECO:0000256" key="8">
    <source>
        <dbReference type="ARBA" id="ARBA00022801"/>
    </source>
</evidence>
<evidence type="ECO:0000256" key="2">
    <source>
        <dbReference type="ARBA" id="ARBA00001947"/>
    </source>
</evidence>
<comment type="catalytic activity">
    <reaction evidence="15">
        <text>2'-deoxyribonucleotide-(2'-deoxyribose 5'-phosphate)-2'-deoxyribonucleotide-DNA = a 3'-end 2'-deoxyribonucleotide-(2,3-dehydro-2,3-deoxyribose 5'-phosphate)-DNA + a 5'-end 5'-phospho-2'-deoxyribonucleoside-DNA + H(+)</text>
        <dbReference type="Rhea" id="RHEA:66592"/>
        <dbReference type="Rhea" id="RHEA-COMP:13180"/>
        <dbReference type="Rhea" id="RHEA-COMP:16897"/>
        <dbReference type="Rhea" id="RHEA-COMP:17067"/>
        <dbReference type="ChEBI" id="CHEBI:15378"/>
        <dbReference type="ChEBI" id="CHEBI:136412"/>
        <dbReference type="ChEBI" id="CHEBI:157695"/>
        <dbReference type="ChEBI" id="CHEBI:167181"/>
        <dbReference type="EC" id="4.2.99.18"/>
    </reaction>
</comment>
<dbReference type="SUPFAM" id="SSF57716">
    <property type="entry name" value="Glucocorticoid receptor-like (DNA-binding domain)"/>
    <property type="match status" value="1"/>
</dbReference>
<dbReference type="Gene3D" id="1.10.8.50">
    <property type="match status" value="1"/>
</dbReference>
<evidence type="ECO:0000256" key="1">
    <source>
        <dbReference type="ARBA" id="ARBA00001668"/>
    </source>
</evidence>
<dbReference type="InterPro" id="IPR015887">
    <property type="entry name" value="DNA_glyclase_Znf_dom_DNA_BS"/>
</dbReference>
<dbReference type="InterPro" id="IPR035937">
    <property type="entry name" value="FPG_N"/>
</dbReference>
<comment type="subunit">
    <text evidence="4">Monomer.</text>
</comment>
<organism evidence="19 20">
    <name type="scientific">Candidatus Berkelbacteria bacterium Licking1014_96</name>
    <dbReference type="NCBI Taxonomy" id="2017149"/>
    <lineage>
        <taxon>Bacteria</taxon>
        <taxon>Candidatus Berkelbacteria</taxon>
    </lineage>
</organism>
<evidence type="ECO:0000259" key="17">
    <source>
        <dbReference type="PROSITE" id="PS51066"/>
    </source>
</evidence>
<evidence type="ECO:0000313" key="20">
    <source>
        <dbReference type="Proteomes" id="UP000318296"/>
    </source>
</evidence>
<keyword evidence="11" id="KW-0234">DNA repair</keyword>
<dbReference type="InterPro" id="IPR015886">
    <property type="entry name" value="H2TH_FPG"/>
</dbReference>
<dbReference type="GO" id="GO:0140078">
    <property type="term" value="F:class I DNA-(apurinic or apyrimidinic site) endonuclease activity"/>
    <property type="evidence" value="ECO:0007669"/>
    <property type="project" value="UniProtKB-EC"/>
</dbReference>
<dbReference type="InterPro" id="IPR010663">
    <property type="entry name" value="Znf_FPG/IleRS"/>
</dbReference>
<dbReference type="FunFam" id="1.10.8.50:FF:000003">
    <property type="entry name" value="Formamidopyrimidine-DNA glycosylase"/>
    <property type="match status" value="1"/>
</dbReference>
<dbReference type="SMART" id="SM01232">
    <property type="entry name" value="H2TH"/>
    <property type="match status" value="1"/>
</dbReference>
<dbReference type="PROSITE" id="PS01242">
    <property type="entry name" value="ZF_FPG_1"/>
    <property type="match status" value="1"/>
</dbReference>
<keyword evidence="10" id="KW-0238">DNA-binding</keyword>
<dbReference type="AlphaFoldDB" id="A0A554LF43"/>
<dbReference type="Pfam" id="PF01149">
    <property type="entry name" value="Fapy_DNA_glyco"/>
    <property type="match status" value="1"/>
</dbReference>
<reference evidence="19 20" key="1">
    <citation type="submission" date="2017-07" db="EMBL/GenBank/DDBJ databases">
        <title>Mechanisms for carbon and nitrogen cycling indicate functional differentiation within the Candidate Phyla Radiation.</title>
        <authorList>
            <person name="Danczak R.E."/>
            <person name="Johnston M.D."/>
            <person name="Kenah C."/>
            <person name="Slattery M."/>
            <person name="Wrighton K.C."/>
            <person name="Wilkins M.J."/>
        </authorList>
    </citation>
    <scope>NUCLEOTIDE SEQUENCE [LARGE SCALE GENOMIC DNA]</scope>
    <source>
        <strain evidence="19">Licking1014_96</strain>
    </source>
</reference>
<dbReference type="GO" id="GO:0003684">
    <property type="term" value="F:damaged DNA binding"/>
    <property type="evidence" value="ECO:0007669"/>
    <property type="project" value="InterPro"/>
</dbReference>
<dbReference type="SUPFAM" id="SSF46946">
    <property type="entry name" value="S13-like H2TH domain"/>
    <property type="match status" value="1"/>
</dbReference>
<dbReference type="Gene3D" id="3.20.190.10">
    <property type="entry name" value="MutM-like, N-terminal"/>
    <property type="match status" value="1"/>
</dbReference>
<accession>A0A554LF43</accession>
<evidence type="ECO:0000256" key="3">
    <source>
        <dbReference type="ARBA" id="ARBA00009409"/>
    </source>
</evidence>
<dbReference type="InterPro" id="IPR000214">
    <property type="entry name" value="Znf_DNA_glyclase/AP_lyase"/>
</dbReference>
<dbReference type="InterPro" id="IPR012319">
    <property type="entry name" value="FPG_cat"/>
</dbReference>
<dbReference type="GO" id="GO:0034039">
    <property type="term" value="F:8-oxo-7,8-dihydroguanine DNA N-glycosylase activity"/>
    <property type="evidence" value="ECO:0007669"/>
    <property type="project" value="TreeGrafter"/>
</dbReference>
<dbReference type="InterPro" id="IPR020629">
    <property type="entry name" value="FPG_Glyclase"/>
</dbReference>
<comment type="cofactor">
    <cofactor evidence="2">
        <name>Zn(2+)</name>
        <dbReference type="ChEBI" id="CHEBI:29105"/>
    </cofactor>
</comment>
<dbReference type="CDD" id="cd08966">
    <property type="entry name" value="EcFpg-like_N"/>
    <property type="match status" value="1"/>
</dbReference>
<dbReference type="PANTHER" id="PTHR22993:SF9">
    <property type="entry name" value="FORMAMIDOPYRIMIDINE-DNA GLYCOSYLASE"/>
    <property type="match status" value="1"/>
</dbReference>
<keyword evidence="9" id="KW-0862">Zinc</keyword>